<sequence length="1254" mass="138638">MLIRVSGYNTGAQEYLEKGNKSGREFTRDELDHRLIIEGQLSLTRAIYESIPDYGQDRYLTFALSFKEDIVSPELLKAVTNDVKNFLMHAYKPEEFNFYAEAHLPKMKTITDRKTDEVIDRKPHIHIIIPRINLLSGNEANPVDVYKNHEKYFEAIQEHINQKYGLSSPRENVRADITDAASVLSRYKGDDFYGKNRQFKQELVKQVIERGVTSRADFYALVAEHGETRIRNQGKDTEYISVKLPGDAKGTNLKDTIFQDDFIVRRELKKPPLEASVIQERLLAWPQRAREIKYVNKATPKFRKQYSEASPEDRVRLLADREAKFYQVHGEHNDNVHNGQRQRDHQRSSAETAGRRTSAPADGLQDLSVSHVADHRQAGSARSRDGAVLLPSDAHVHVGQSQPGGDSGLRPSVPGGGRGRRNGSTTERGRGGSGPAAVSQEATGTATPAGATGRRRTGAGKPRNARVRAGRIIPPYAKNPHRVATIADIEERGRRLFDPLKKPSDNALVFYRAPSNTPATATTTSGRSSAGRKPRTSGKPRPPRQWRPGSVVPPYAKNPHRVATVADIEQRARMLFDPLKRPADKALVFKRASIKALTVNRQASTVAAYFTREAQHNQIAPAHRRAIRRIDQQYFALRRAVFSDQRLTRQDKAQLVSVLTFERLKAREQFHNPQPKTEVNFMGSAAIRNLLDDEKEDPGFSISGARGPGPEGVRDRVKRVMDRFAKQVDPVAASERARDLSAKDLYTRKAKFSQNVHYLDKQTDKTLFVDTGTTISMRRTGITEAGVSVALQLARERFGSTLTINGTAEFKKLVIEAVAKNGLDVHFTDKAMNQSLADRRAELDIERDGQSIGPATDLPRHVDDATRDVRNQADRLSVTVPIEALYGEGKTAEQVSLALATQLDTVPEPERIAFVELVAITLGIPERGEPKGDQAFAQWQAQRAQPAADSTATATSEAQANVPTASDTAPEAVTPTAATSPASSASPDAAKPARLNDPDLQSPSELVRLEAQWRRDFPMSEADVRASDTVMGLRGEDHAVWIIATNDKTPEAAAMLTAYMENDSYREAFKASIVAAYKQVENSPKLVDDLDHLTAMAAQIVNEVEDRLYPEPQSASAQATPPRSKVIEGTLIEHGEAPYQHKDTNQLSYFVTLKPEGGKPRTVWGVGLEEAMTDANLKQGNQVRLEDLGTWPVVVQVIAEDGTTSDKKVNRRAWSAQPVAPEREVAETTPKGQAAAAGTPELSSPDEEDGMSMD</sequence>
<feature type="region of interest" description="Disordered" evidence="1">
    <location>
        <begin position="396"/>
        <end position="476"/>
    </location>
</feature>
<dbReference type="Pfam" id="PF18821">
    <property type="entry name" value="LPD7"/>
    <property type="match status" value="1"/>
</dbReference>
<feature type="compositionally biased region" description="Basic residues" evidence="1">
    <location>
        <begin position="453"/>
        <end position="469"/>
    </location>
</feature>
<feature type="compositionally biased region" description="Low complexity" evidence="1">
    <location>
        <begin position="442"/>
        <end position="452"/>
    </location>
</feature>
<feature type="compositionally biased region" description="Basic residues" evidence="1">
    <location>
        <begin position="530"/>
        <end position="544"/>
    </location>
</feature>
<feature type="compositionally biased region" description="Low complexity" evidence="1">
    <location>
        <begin position="512"/>
        <end position="529"/>
    </location>
</feature>
<dbReference type="EMBL" id="FR820587">
    <property type="protein sequence ID" value="CBZ40064.1"/>
    <property type="molecule type" value="Genomic_DNA"/>
</dbReference>
<evidence type="ECO:0000256" key="1">
    <source>
        <dbReference type="SAM" id="MobiDB-lite"/>
    </source>
</evidence>
<feature type="compositionally biased region" description="Acidic residues" evidence="1">
    <location>
        <begin position="1244"/>
        <end position="1254"/>
    </location>
</feature>
<proteinExistence type="predicted"/>
<feature type="compositionally biased region" description="Low complexity" evidence="1">
    <location>
        <begin position="968"/>
        <end position="993"/>
    </location>
</feature>
<accession>H1ZX53</accession>
<feature type="compositionally biased region" description="Basic and acidic residues" evidence="1">
    <location>
        <begin position="328"/>
        <end position="348"/>
    </location>
</feature>
<dbReference type="InterPro" id="IPR040677">
    <property type="entry name" value="LPD7"/>
</dbReference>
<feature type="region of interest" description="Disordered" evidence="1">
    <location>
        <begin position="1204"/>
        <end position="1254"/>
    </location>
</feature>
<keyword evidence="3" id="KW-0614">Plasmid</keyword>
<feature type="compositionally biased region" description="Low complexity" evidence="1">
    <location>
        <begin position="938"/>
        <end position="960"/>
    </location>
</feature>
<protein>
    <submittedName>
        <fullName evidence="3">Putative relaxase, mobilization protein</fullName>
    </submittedName>
</protein>
<feature type="region of interest" description="Disordered" evidence="1">
    <location>
        <begin position="938"/>
        <end position="1003"/>
    </location>
</feature>
<feature type="region of interest" description="Disordered" evidence="1">
    <location>
        <begin position="511"/>
        <end position="557"/>
    </location>
</feature>
<gene>
    <name evidence="3" type="primary">mobB</name>
    <name evidence="3" type="ORF">PSPSV_C0029</name>
</gene>
<feature type="region of interest" description="Disordered" evidence="1">
    <location>
        <begin position="328"/>
        <end position="366"/>
    </location>
</feature>
<organism evidence="3">
    <name type="scientific">Pseudomonas savastanoi pv. savastanoi</name>
    <dbReference type="NCBI Taxonomy" id="360920"/>
    <lineage>
        <taxon>Bacteria</taxon>
        <taxon>Pseudomonadati</taxon>
        <taxon>Pseudomonadota</taxon>
        <taxon>Gammaproteobacteria</taxon>
        <taxon>Pseudomonadales</taxon>
        <taxon>Pseudomonadaceae</taxon>
        <taxon>Pseudomonas</taxon>
    </lineage>
</organism>
<dbReference type="AlphaFoldDB" id="H1ZX53"/>
<name>H1ZX53_PSESS</name>
<evidence type="ECO:0000313" key="3">
    <source>
        <dbReference type="EMBL" id="CBZ40064.1"/>
    </source>
</evidence>
<geneLocation type="plasmid" evidence="3">
    <name>pPsv48C</name>
</geneLocation>
<feature type="domain" description="Large polyvalent protein-associated" evidence="2">
    <location>
        <begin position="750"/>
        <end position="838"/>
    </location>
</feature>
<reference evidence="3" key="1">
    <citation type="journal article" date="2011" name="PLoS ONE">
        <title>Sequence and role in virulence of the three plasmid complement of the model tumor-inducing bacterium Pseudomonas savastanoi pv. savastanoi NCPPB 3335.</title>
        <authorList>
            <person name="Bardaji L."/>
            <person name="Perez-Martinez I."/>
            <person name="Rodriguez-Moreno L."/>
            <person name="Rodriguez-Palenzuela P."/>
            <person name="Sundin G.W."/>
            <person name="Ramos C."/>
            <person name="Murillo J."/>
        </authorList>
    </citation>
    <scope>NUCLEOTIDE SEQUENCE [LARGE SCALE GENOMIC DNA]</scope>
    <source>
        <strain evidence="3">NCPPB 3335</strain>
        <plasmid evidence="3">pPsv48C</plasmid>
    </source>
</reference>
<evidence type="ECO:0000259" key="2">
    <source>
        <dbReference type="Pfam" id="PF18821"/>
    </source>
</evidence>